<dbReference type="InterPro" id="IPR050164">
    <property type="entry name" value="Peptidase_C19"/>
</dbReference>
<evidence type="ECO:0000256" key="4">
    <source>
        <dbReference type="ARBA" id="ARBA00012759"/>
    </source>
</evidence>
<dbReference type="InterPro" id="IPR018200">
    <property type="entry name" value="USP_CS"/>
</dbReference>
<evidence type="ECO:0000256" key="5">
    <source>
        <dbReference type="ARBA" id="ARBA00022670"/>
    </source>
</evidence>
<keyword evidence="7" id="KW-0378">Hydrolase</keyword>
<organism evidence="13 14">
    <name type="scientific">Triparma laevis f. longispina</name>
    <dbReference type="NCBI Taxonomy" id="1714387"/>
    <lineage>
        <taxon>Eukaryota</taxon>
        <taxon>Sar</taxon>
        <taxon>Stramenopiles</taxon>
        <taxon>Ochrophyta</taxon>
        <taxon>Bolidophyceae</taxon>
        <taxon>Parmales</taxon>
        <taxon>Triparmaceae</taxon>
        <taxon>Triparma</taxon>
    </lineage>
</organism>
<dbReference type="EMBL" id="BRXW01000478">
    <property type="protein sequence ID" value="GMH58377.1"/>
    <property type="molecule type" value="Genomic_DNA"/>
</dbReference>
<comment type="catalytic activity">
    <reaction evidence="1">
        <text>Thiol-dependent hydrolysis of ester, thioester, amide, peptide and isopeptide bonds formed by the C-terminal Gly of ubiquitin (a 76-residue protein attached to proteins as an intracellular targeting signal).</text>
        <dbReference type="EC" id="3.4.19.12"/>
    </reaction>
</comment>
<feature type="compositionally biased region" description="Basic residues" evidence="10">
    <location>
        <begin position="667"/>
        <end position="680"/>
    </location>
</feature>
<feature type="region of interest" description="Disordered" evidence="10">
    <location>
        <begin position="810"/>
        <end position="868"/>
    </location>
</feature>
<evidence type="ECO:0000256" key="7">
    <source>
        <dbReference type="ARBA" id="ARBA00022801"/>
    </source>
</evidence>
<reference evidence="14" key="1">
    <citation type="journal article" date="2023" name="Commun. Biol.">
        <title>Genome analysis of Parmales, the sister group of diatoms, reveals the evolutionary specialization of diatoms from phago-mixotrophs to photoautotrophs.</title>
        <authorList>
            <person name="Ban H."/>
            <person name="Sato S."/>
            <person name="Yoshikawa S."/>
            <person name="Yamada K."/>
            <person name="Nakamura Y."/>
            <person name="Ichinomiya M."/>
            <person name="Sato N."/>
            <person name="Blanc-Mathieu R."/>
            <person name="Endo H."/>
            <person name="Kuwata A."/>
            <person name="Ogata H."/>
        </authorList>
    </citation>
    <scope>NUCLEOTIDE SEQUENCE [LARGE SCALE GENOMIC DNA]</scope>
    <source>
        <strain evidence="14">NIES 3700</strain>
    </source>
</reference>
<feature type="compositionally biased region" description="Polar residues" evidence="10">
    <location>
        <begin position="849"/>
        <end position="868"/>
    </location>
</feature>
<keyword evidence="9" id="KW-0539">Nucleus</keyword>
<protein>
    <recommendedName>
        <fullName evidence="4">ubiquitinyl hydrolase 1</fullName>
        <ecNumber evidence="4">3.4.19.12</ecNumber>
    </recommendedName>
</protein>
<sequence>MYRSGAKRQSASNAVATSPHDLCDNVLNALFNNPSCIAVPTGDNKLTCHSCSTDRGGCRVKTTRVKSQKNCCDRIPSCLSSLGTHSSGIWDPKSPVNCTALPTASPSKALRKITSTPRSKIVSYFKLLDLPPLTHDELIKQIKEAQIRRVLDENMLVTSTVSTKATSKTKIKTNAPLPSPSTSYSSTPSDLPRGLFAETVNYSSEQYPCHEMENEPAAGWTRVLVDKRRDAWASGAPPNKKAKNVVLYRYNGKNKFMGHTEKSAETLREFLGKHSETDVTFEDFSFNYEICLTMAKSIFESPPQDVLTPNSSPSPSPRSAPAPVPAPPSSTNNLPIATPPGLVNLGATCYLNSLVQCLFQNVAFRRGLYQYDPNNLPDASDSKLFGILDQLQMLFTNLDRSARKRLDLKELTDRLGLNTAEQQDPQEFVTLFMGKVEEPFKRLAADTSNNNNNKQTNFISDIYDGRLTQVITCENCRNRSARPFEDEIRLAMHSNTDVKTCVESYFEAETLAGENAYFCGICNSKQTAKKTTEINEPPNVLNLQLLRYVYDMTTFTKKKIKSKIKLNKTIEVPVVTSEKDEPRMETYVLASVLNHIGNSAYQGHYICEAMDWSTGSWWKYNDEVVNFIGSGPKHVVETEADIPIDAGEAASVIEIVIEDDYDDVSKNKKNKKNEKSKKTKTSAAAKSVGSEDAYMLVYVRKSFLKKESQCATAPELNPPTKTLNKINEDNSKLKDDIEKTKDGISSNSELIASRKAAIANIFGFKADAKPDSRIPQPLPPDDNGHYNLIDTKWLREWITGEEVPWDNVVVKISDKPSPPTKTEGSTQADAIEIDFGDDGDGEGEKEKTPQTPSKQEQEPSTDSTLESQNTLRGAVKIQHKQFLCEHSSEHEKKIKPLDLQRFKVIPANMYAQIIAAVALEMGIEERDVCDWDISFNSQTATSMQCDDCYAQDYQTLMLNRELFDKWRNVSKNLDSVIDKKRKGQEEEGYFVSTAWISAFQKAFKEKSNMVLKNGLASLKAANEILLFDLPKKNAPAMPDGECVMDVESAAPQTPKLAEIFQKQPGASALTYDINSGILCGHGHFIKAHNRNKYKVLPKGVWAAVKGVFTDAIECSSSQEGCDTCVGKKNEEIDKEKRIRAWSTEAKRNRVLKDLLTEDRRKIGFKASMVNLLDSSNPDSFEGLPTPPPRKKHKALTDEDDETVQKTIARVYLVDRKGMEAWRVQVNEITKAGMIAEGAEGVLTHFQDTGNNKCKCGKEMIPERLNMVLFGKKPGLGAYDPYRTGEESEESKGDFKMQQCELVDEEEYQHLQQSLLDHDGLRGLDAASKIVVFNAATLTQNGTDRQWIWDTERCEACMKDFISFMSTTRKFFENKKIRIVTLTTIATVPGLEKPAQQQALSSEDTEEGNDNDNDEFTMDEVKEPAPANEGGVLGGLVAAKDEGVEGGGGGVEKEEATKDFGSPSSTGTRRSKRQSQSGKSEEITVSSSDKLGKLRLQLWELKNISPVGQHLYFNGKELAFDDNDKTLEDLEIAVGSTIYCQMDKRGMTKSEREQFQENEEGLIATLLSFCGSDDGGGANRVERGFGGSWLMGEVGGGGGGERGVLEIGGEVEKENGKGGGDEGNDEVFAMEML</sequence>
<gene>
    <name evidence="13" type="ORF">TrLO_g7375</name>
</gene>
<evidence type="ECO:0000259" key="12">
    <source>
        <dbReference type="PROSITE" id="PS50235"/>
    </source>
</evidence>
<name>A0A9W6ZPZ8_9STRA</name>
<evidence type="ECO:0000256" key="3">
    <source>
        <dbReference type="ARBA" id="ARBA00009085"/>
    </source>
</evidence>
<dbReference type="GO" id="GO:0016579">
    <property type="term" value="P:protein deubiquitination"/>
    <property type="evidence" value="ECO:0007669"/>
    <property type="project" value="InterPro"/>
</dbReference>
<dbReference type="InterPro" id="IPR028889">
    <property type="entry name" value="USP"/>
</dbReference>
<accession>A0A9W6ZPZ8</accession>
<dbReference type="EC" id="3.4.19.12" evidence="4"/>
<dbReference type="GO" id="GO:0005634">
    <property type="term" value="C:nucleus"/>
    <property type="evidence" value="ECO:0007669"/>
    <property type="project" value="UniProtKB-SubCell"/>
</dbReference>
<comment type="caution">
    <text evidence="13">The sequence shown here is derived from an EMBL/GenBank/DDBJ whole genome shotgun (WGS) entry which is preliminary data.</text>
</comment>
<evidence type="ECO:0000256" key="10">
    <source>
        <dbReference type="SAM" id="MobiDB-lite"/>
    </source>
</evidence>
<dbReference type="InterPro" id="IPR029071">
    <property type="entry name" value="Ubiquitin-like_domsf"/>
</dbReference>
<dbReference type="InterPro" id="IPR038765">
    <property type="entry name" value="Papain-like_cys_pep_sf"/>
</dbReference>
<comment type="similarity">
    <text evidence="3">Belongs to the peptidase C19 family.</text>
</comment>
<dbReference type="PROSITE" id="PS50235">
    <property type="entry name" value="USP_3"/>
    <property type="match status" value="1"/>
</dbReference>
<feature type="compositionally biased region" description="Acidic residues" evidence="10">
    <location>
        <begin position="831"/>
        <end position="841"/>
    </location>
</feature>
<feature type="compositionally biased region" description="Low complexity" evidence="10">
    <location>
        <begin position="180"/>
        <end position="190"/>
    </location>
</feature>
<evidence type="ECO:0000313" key="14">
    <source>
        <dbReference type="Proteomes" id="UP001165122"/>
    </source>
</evidence>
<dbReference type="InterPro" id="IPR001394">
    <property type="entry name" value="Peptidase_C19_UCH"/>
</dbReference>
<keyword evidence="8" id="KW-0788">Thiol protease</keyword>
<evidence type="ECO:0000313" key="13">
    <source>
        <dbReference type="EMBL" id="GMH58377.1"/>
    </source>
</evidence>
<dbReference type="PANTHER" id="PTHR24006">
    <property type="entry name" value="UBIQUITIN CARBOXYL-TERMINAL HYDROLASE"/>
    <property type="match status" value="1"/>
</dbReference>
<dbReference type="GO" id="GO:0004843">
    <property type="term" value="F:cysteine-type deubiquitinase activity"/>
    <property type="evidence" value="ECO:0007669"/>
    <property type="project" value="UniProtKB-EC"/>
</dbReference>
<keyword evidence="5" id="KW-0645">Protease</keyword>
<feature type="compositionally biased region" description="Pro residues" evidence="10">
    <location>
        <begin position="312"/>
        <end position="328"/>
    </location>
</feature>
<dbReference type="Proteomes" id="UP001165122">
    <property type="component" value="Unassembled WGS sequence"/>
</dbReference>
<feature type="region of interest" description="Disordered" evidence="10">
    <location>
        <begin position="665"/>
        <end position="684"/>
    </location>
</feature>
<feature type="compositionally biased region" description="Acidic residues" evidence="10">
    <location>
        <begin position="1402"/>
        <end position="1416"/>
    </location>
</feature>
<keyword evidence="14" id="KW-1185">Reference proteome</keyword>
<dbReference type="SUPFAM" id="SSF54001">
    <property type="entry name" value="Cysteine proteinases"/>
    <property type="match status" value="1"/>
</dbReference>
<comment type="subcellular location">
    <subcellularLocation>
        <location evidence="2">Nucleus</location>
    </subcellularLocation>
</comment>
<dbReference type="PANTHER" id="PTHR24006:SF722">
    <property type="entry name" value="UBIQUITIN CARBOXYL-TERMINAL HYDROLASE 48"/>
    <property type="match status" value="1"/>
</dbReference>
<evidence type="ECO:0000256" key="6">
    <source>
        <dbReference type="ARBA" id="ARBA00022786"/>
    </source>
</evidence>
<dbReference type="GO" id="GO:0006508">
    <property type="term" value="P:proteolysis"/>
    <property type="evidence" value="ECO:0007669"/>
    <property type="project" value="UniProtKB-KW"/>
</dbReference>
<feature type="region of interest" description="Disordered" evidence="10">
    <location>
        <begin position="1439"/>
        <end position="1485"/>
    </location>
</feature>
<dbReference type="PROSITE" id="PS50053">
    <property type="entry name" value="UBIQUITIN_2"/>
    <property type="match status" value="1"/>
</dbReference>
<evidence type="ECO:0000256" key="9">
    <source>
        <dbReference type="ARBA" id="ARBA00023242"/>
    </source>
</evidence>
<dbReference type="Pfam" id="PF00443">
    <property type="entry name" value="UCH"/>
    <property type="match status" value="1"/>
</dbReference>
<dbReference type="SUPFAM" id="SSF54236">
    <property type="entry name" value="Ubiquitin-like"/>
    <property type="match status" value="1"/>
</dbReference>
<dbReference type="Gene3D" id="3.10.20.90">
    <property type="entry name" value="Phosphatidylinositol 3-kinase Catalytic Subunit, Chain A, domain 1"/>
    <property type="match status" value="1"/>
</dbReference>
<feature type="domain" description="Ubiquitin-like" evidence="11">
    <location>
        <begin position="1473"/>
        <end position="1546"/>
    </location>
</feature>
<dbReference type="Gene3D" id="3.90.70.10">
    <property type="entry name" value="Cysteine proteinases"/>
    <property type="match status" value="1"/>
</dbReference>
<evidence type="ECO:0000256" key="1">
    <source>
        <dbReference type="ARBA" id="ARBA00000707"/>
    </source>
</evidence>
<evidence type="ECO:0000256" key="2">
    <source>
        <dbReference type="ARBA" id="ARBA00004123"/>
    </source>
</evidence>
<feature type="region of interest" description="Disordered" evidence="10">
    <location>
        <begin position="1175"/>
        <end position="1199"/>
    </location>
</feature>
<dbReference type="PROSITE" id="PS00972">
    <property type="entry name" value="USP_1"/>
    <property type="match status" value="1"/>
</dbReference>
<dbReference type="GO" id="GO:0005829">
    <property type="term" value="C:cytosol"/>
    <property type="evidence" value="ECO:0007669"/>
    <property type="project" value="TreeGrafter"/>
</dbReference>
<feature type="domain" description="USP" evidence="12">
    <location>
        <begin position="340"/>
        <end position="648"/>
    </location>
</feature>
<proteinExistence type="inferred from homology"/>
<feature type="compositionally biased region" description="Low complexity" evidence="10">
    <location>
        <begin position="1463"/>
        <end position="1477"/>
    </location>
</feature>
<dbReference type="PROSITE" id="PS00973">
    <property type="entry name" value="USP_2"/>
    <property type="match status" value="1"/>
</dbReference>
<dbReference type="Pfam" id="PF00240">
    <property type="entry name" value="ubiquitin"/>
    <property type="match status" value="1"/>
</dbReference>
<feature type="region of interest" description="Disordered" evidence="10">
    <location>
        <begin position="169"/>
        <end position="190"/>
    </location>
</feature>
<evidence type="ECO:0000256" key="8">
    <source>
        <dbReference type="ARBA" id="ARBA00022807"/>
    </source>
</evidence>
<keyword evidence="6" id="KW-0833">Ubl conjugation pathway</keyword>
<evidence type="ECO:0000259" key="11">
    <source>
        <dbReference type="PROSITE" id="PS50053"/>
    </source>
</evidence>
<dbReference type="InterPro" id="IPR000626">
    <property type="entry name" value="Ubiquitin-like_dom"/>
</dbReference>
<feature type="region of interest" description="Disordered" evidence="10">
    <location>
        <begin position="302"/>
        <end position="333"/>
    </location>
</feature>
<dbReference type="OrthoDB" id="289038at2759"/>
<feature type="region of interest" description="Disordered" evidence="10">
    <location>
        <begin position="1392"/>
        <end position="1416"/>
    </location>
</feature>